<reference evidence="1" key="1">
    <citation type="submission" date="2018-05" db="EMBL/GenBank/DDBJ databases">
        <authorList>
            <person name="Lanie J.A."/>
            <person name="Ng W.-L."/>
            <person name="Kazmierczak K.M."/>
            <person name="Andrzejewski T.M."/>
            <person name="Davidsen T.M."/>
            <person name="Wayne K.J."/>
            <person name="Tettelin H."/>
            <person name="Glass J.I."/>
            <person name="Rusch D."/>
            <person name="Podicherti R."/>
            <person name="Tsui H.-C.T."/>
            <person name="Winkler M.E."/>
        </authorList>
    </citation>
    <scope>NUCLEOTIDE SEQUENCE</scope>
</reference>
<name>A0A382U1A3_9ZZZZ</name>
<evidence type="ECO:0000313" key="1">
    <source>
        <dbReference type="EMBL" id="SVD28104.1"/>
    </source>
</evidence>
<protein>
    <submittedName>
        <fullName evidence="1">Uncharacterized protein</fullName>
    </submittedName>
</protein>
<accession>A0A382U1A3</accession>
<organism evidence="1">
    <name type="scientific">marine metagenome</name>
    <dbReference type="NCBI Taxonomy" id="408172"/>
    <lineage>
        <taxon>unclassified sequences</taxon>
        <taxon>metagenomes</taxon>
        <taxon>ecological metagenomes</taxon>
    </lineage>
</organism>
<feature type="non-terminal residue" evidence="1">
    <location>
        <position position="48"/>
    </location>
</feature>
<dbReference type="EMBL" id="UINC01140768">
    <property type="protein sequence ID" value="SVD28104.1"/>
    <property type="molecule type" value="Genomic_DNA"/>
</dbReference>
<gene>
    <name evidence="1" type="ORF">METZ01_LOCUS380958</name>
</gene>
<sequence length="48" mass="5394">MSCLRNVACLQTVPRDIENQTFVNTQYAMSLVDGGGECYEHSLLVNSW</sequence>
<proteinExistence type="predicted"/>
<dbReference type="AlphaFoldDB" id="A0A382U1A3"/>